<dbReference type="PANTHER" id="PTHR32322:SF9">
    <property type="entry name" value="AMINO-ACID METABOLITE EFFLUX PUMP-RELATED"/>
    <property type="match status" value="1"/>
</dbReference>
<evidence type="ECO:0000313" key="8">
    <source>
        <dbReference type="Proteomes" id="UP000008871"/>
    </source>
</evidence>
<dbReference type="STRING" id="393595.ABO_0092"/>
<evidence type="ECO:0000256" key="1">
    <source>
        <dbReference type="ARBA" id="ARBA00004141"/>
    </source>
</evidence>
<feature type="transmembrane region" description="Helical" evidence="5">
    <location>
        <begin position="212"/>
        <end position="232"/>
    </location>
</feature>
<feature type="transmembrane region" description="Helical" evidence="5">
    <location>
        <begin position="239"/>
        <end position="259"/>
    </location>
</feature>
<evidence type="ECO:0000259" key="6">
    <source>
        <dbReference type="Pfam" id="PF00892"/>
    </source>
</evidence>
<protein>
    <submittedName>
        <fullName evidence="7">Membrane protein, putative</fullName>
    </submittedName>
</protein>
<feature type="transmembrane region" description="Helical" evidence="5">
    <location>
        <begin position="101"/>
        <end position="119"/>
    </location>
</feature>
<feature type="transmembrane region" description="Helical" evidence="5">
    <location>
        <begin position="73"/>
        <end position="95"/>
    </location>
</feature>
<dbReference type="SUPFAM" id="SSF103481">
    <property type="entry name" value="Multidrug resistance efflux transporter EmrE"/>
    <property type="match status" value="1"/>
</dbReference>
<reference evidence="7 8" key="1">
    <citation type="journal article" date="2006" name="Nat. Biotechnol.">
        <title>Genome sequence of the ubiquitous hydrocarbon-degrading marine bacterium Alcanivorax borkumensis.</title>
        <authorList>
            <person name="Schneiker S."/>
            <person name="Martins dos Santos V.A.P."/>
            <person name="Bartels D."/>
            <person name="Bekel T."/>
            <person name="Brecht M."/>
            <person name="Buhrmester J."/>
            <person name="Chernikova T.N."/>
            <person name="Denaro R."/>
            <person name="Ferrer M."/>
            <person name="Gertler C."/>
            <person name="Goesmann A."/>
            <person name="Golyshina O.V."/>
            <person name="Kaminski F."/>
            <person name="Khachane A.N."/>
            <person name="Lang S."/>
            <person name="Linke B."/>
            <person name="McHardy A.C."/>
            <person name="Meyer F."/>
            <person name="Nechitaylo T."/>
            <person name="Puehler A."/>
            <person name="Regenhardt D."/>
            <person name="Rupp O."/>
            <person name="Sabirova J.S."/>
            <person name="Selbitschka W."/>
            <person name="Yakimov M.M."/>
            <person name="Timmis K.N."/>
            <person name="Vorhoelter F.-J."/>
            <person name="Weidner S."/>
            <person name="Kaiser O."/>
            <person name="Golyshin P.N."/>
        </authorList>
    </citation>
    <scope>NUCLEOTIDE SEQUENCE [LARGE SCALE GENOMIC DNA]</scope>
    <source>
        <strain evidence="8">ATCC 700651 / DSM 11573 / NCIMB 13689 / SK2</strain>
    </source>
</reference>
<accession>Q0VTK3</accession>
<feature type="transmembrane region" description="Helical" evidence="5">
    <location>
        <begin position="126"/>
        <end position="145"/>
    </location>
</feature>
<dbReference type="InterPro" id="IPR037185">
    <property type="entry name" value="EmrE-like"/>
</dbReference>
<dbReference type="Pfam" id="PF00892">
    <property type="entry name" value="EamA"/>
    <property type="match status" value="1"/>
</dbReference>
<feature type="domain" description="EamA" evidence="6">
    <location>
        <begin position="153"/>
        <end position="282"/>
    </location>
</feature>
<dbReference type="InterPro" id="IPR050638">
    <property type="entry name" value="AA-Vitamin_Transporters"/>
</dbReference>
<gene>
    <name evidence="7" type="ordered locus">ABO_0092</name>
</gene>
<name>Q0VTK3_ALCBS</name>
<dbReference type="GO" id="GO:0016020">
    <property type="term" value="C:membrane"/>
    <property type="evidence" value="ECO:0007669"/>
    <property type="project" value="UniProtKB-SubCell"/>
</dbReference>
<dbReference type="KEGG" id="abo:ABO_0092"/>
<feature type="transmembrane region" description="Helical" evidence="5">
    <location>
        <begin position="265"/>
        <end position="282"/>
    </location>
</feature>
<evidence type="ECO:0000256" key="2">
    <source>
        <dbReference type="ARBA" id="ARBA00022692"/>
    </source>
</evidence>
<feature type="transmembrane region" description="Helical" evidence="5">
    <location>
        <begin position="181"/>
        <end position="200"/>
    </location>
</feature>
<evidence type="ECO:0000256" key="4">
    <source>
        <dbReference type="ARBA" id="ARBA00023136"/>
    </source>
</evidence>
<dbReference type="HOGENOM" id="CLU_069324_0_0_6"/>
<dbReference type="EMBL" id="AM286690">
    <property type="protein sequence ID" value="CAL15540.1"/>
    <property type="molecule type" value="Genomic_DNA"/>
</dbReference>
<dbReference type="AlphaFoldDB" id="Q0VTK3"/>
<evidence type="ECO:0000256" key="5">
    <source>
        <dbReference type="SAM" id="Phobius"/>
    </source>
</evidence>
<dbReference type="PANTHER" id="PTHR32322">
    <property type="entry name" value="INNER MEMBRANE TRANSPORTER"/>
    <property type="match status" value="1"/>
</dbReference>
<feature type="transmembrane region" description="Helical" evidence="5">
    <location>
        <begin position="41"/>
        <end position="61"/>
    </location>
</feature>
<keyword evidence="4 5" id="KW-0472">Membrane</keyword>
<dbReference type="eggNOG" id="COG0697">
    <property type="taxonomic scope" value="Bacteria"/>
</dbReference>
<keyword evidence="3 5" id="KW-1133">Transmembrane helix</keyword>
<sequence>MGGLLMSAKRSLVLTALAMLAFAANSVLCRLALREGAIDAASFTAVRLLSGALMLALILLLRDRQVKAMVTQGNHGSALALFVYAAGFSLAYVALATGTGALLLFGAVQATMVGVGLYRGERLARAQWLGLALALSGLVALMLPGATAPPLAAAIVMLVAGAAWGVYSLRGKGAADATAVTAGNFLRALIWLLPLALFAWPSQWPKVSGLLYAALSGALASGAGYATWYLALRGLASSTAATVQLSVPVLAALAGVLWMDEALTLRLVLASAAILGGITLVIRRVSSAK</sequence>
<proteinExistence type="predicted"/>
<evidence type="ECO:0000256" key="3">
    <source>
        <dbReference type="ARBA" id="ARBA00022989"/>
    </source>
</evidence>
<dbReference type="Proteomes" id="UP000008871">
    <property type="component" value="Chromosome"/>
</dbReference>
<feature type="transmembrane region" description="Helical" evidence="5">
    <location>
        <begin position="151"/>
        <end position="169"/>
    </location>
</feature>
<organism evidence="7 8">
    <name type="scientific">Alcanivorax borkumensis (strain ATCC 700651 / DSM 11573 / NCIMB 13689 / SK2)</name>
    <dbReference type="NCBI Taxonomy" id="393595"/>
    <lineage>
        <taxon>Bacteria</taxon>
        <taxon>Pseudomonadati</taxon>
        <taxon>Pseudomonadota</taxon>
        <taxon>Gammaproteobacteria</taxon>
        <taxon>Oceanospirillales</taxon>
        <taxon>Alcanivoracaceae</taxon>
        <taxon>Alcanivorax</taxon>
    </lineage>
</organism>
<keyword evidence="2 5" id="KW-0812">Transmembrane</keyword>
<dbReference type="InterPro" id="IPR000620">
    <property type="entry name" value="EamA_dom"/>
</dbReference>
<evidence type="ECO:0000313" key="7">
    <source>
        <dbReference type="EMBL" id="CAL15540.1"/>
    </source>
</evidence>
<keyword evidence="8" id="KW-1185">Reference proteome</keyword>
<comment type="subcellular location">
    <subcellularLocation>
        <location evidence="1">Membrane</location>
        <topology evidence="1">Multi-pass membrane protein</topology>
    </subcellularLocation>
</comment>